<dbReference type="AlphaFoldDB" id="A0A7W7NX76"/>
<proteinExistence type="predicted"/>
<dbReference type="RefSeq" id="WP_184249019.1">
    <property type="nucleotide sequence ID" value="NZ_JACHLR010000020.1"/>
</dbReference>
<organism evidence="4 5">
    <name type="scientific">Novosphingobium chloroacetimidivorans</name>
    <dbReference type="NCBI Taxonomy" id="1428314"/>
    <lineage>
        <taxon>Bacteria</taxon>
        <taxon>Pseudomonadati</taxon>
        <taxon>Pseudomonadota</taxon>
        <taxon>Alphaproteobacteria</taxon>
        <taxon>Sphingomonadales</taxon>
        <taxon>Sphingomonadaceae</taxon>
        <taxon>Novosphingobium</taxon>
    </lineage>
</organism>
<protein>
    <submittedName>
        <fullName evidence="4">Opacity protein-like surface antigen</fullName>
    </submittedName>
</protein>
<evidence type="ECO:0000256" key="1">
    <source>
        <dbReference type="ARBA" id="ARBA00022729"/>
    </source>
</evidence>
<dbReference type="EMBL" id="JACHLR010000020">
    <property type="protein sequence ID" value="MBB4860378.1"/>
    <property type="molecule type" value="Genomic_DNA"/>
</dbReference>
<evidence type="ECO:0000313" key="4">
    <source>
        <dbReference type="EMBL" id="MBB4860378.1"/>
    </source>
</evidence>
<accession>A0A7W7NX76</accession>
<comment type="caution">
    <text evidence="4">The sequence shown here is derived from an EMBL/GenBank/DDBJ whole genome shotgun (WGS) entry which is preliminary data.</text>
</comment>
<feature type="chain" id="PRO_5030557151" evidence="2">
    <location>
        <begin position="21"/>
        <end position="251"/>
    </location>
</feature>
<evidence type="ECO:0000259" key="3">
    <source>
        <dbReference type="Pfam" id="PF13505"/>
    </source>
</evidence>
<keyword evidence="1 2" id="KW-0732">Signal</keyword>
<name>A0A7W7NX76_9SPHN</name>
<dbReference type="InterPro" id="IPR011250">
    <property type="entry name" value="OMP/PagP_B-barrel"/>
</dbReference>
<feature type="domain" description="Outer membrane protein beta-barrel" evidence="3">
    <location>
        <begin position="11"/>
        <end position="251"/>
    </location>
</feature>
<dbReference type="Gene3D" id="2.40.160.20">
    <property type="match status" value="1"/>
</dbReference>
<keyword evidence="5" id="KW-1185">Reference proteome</keyword>
<dbReference type="InterPro" id="IPR027385">
    <property type="entry name" value="Beta-barrel_OMP"/>
</dbReference>
<feature type="signal peptide" evidence="2">
    <location>
        <begin position="1"/>
        <end position="20"/>
    </location>
</feature>
<dbReference type="Pfam" id="PF13505">
    <property type="entry name" value="OMP_b-brl"/>
    <property type="match status" value="1"/>
</dbReference>
<dbReference type="Proteomes" id="UP000555448">
    <property type="component" value="Unassembled WGS sequence"/>
</dbReference>
<reference evidence="4 5" key="1">
    <citation type="submission" date="2020-08" db="EMBL/GenBank/DDBJ databases">
        <title>Functional genomics of gut bacteria from endangered species of beetles.</title>
        <authorList>
            <person name="Carlos-Shanley C."/>
        </authorList>
    </citation>
    <scope>NUCLEOTIDE SEQUENCE [LARGE SCALE GENOMIC DNA]</scope>
    <source>
        <strain evidence="4 5">S00245</strain>
    </source>
</reference>
<sequence length="251" mass="26262">MTSKFVMIAGALVAMSSAQAAFAQTADQNKQGVYVSLHAGVAKVNDVDVDYFDEGGAFGGTGVQDTAEFEADLKSAFNVSGAIGYDFGLIRADIEVAYSRNKIKALKVEGINGTPATLTAADRADVCDYLEVDTCAGSGNTFQFDGSKLRQLSALGNVWVDIPTGSAVTPYVGGGLGVAGFELDGEGKARFAWQLGAGVAFNVSPSAAITLDYRHRQAKGAAIVDEDFEDAGVRVGKIRTNAFTAGVRFRF</sequence>
<dbReference type="SUPFAM" id="SSF56925">
    <property type="entry name" value="OMPA-like"/>
    <property type="match status" value="1"/>
</dbReference>
<gene>
    <name evidence="4" type="ORF">HNO88_003721</name>
</gene>
<evidence type="ECO:0000256" key="2">
    <source>
        <dbReference type="SAM" id="SignalP"/>
    </source>
</evidence>
<evidence type="ECO:0000313" key="5">
    <source>
        <dbReference type="Proteomes" id="UP000555448"/>
    </source>
</evidence>